<evidence type="ECO:0000256" key="5">
    <source>
        <dbReference type="ARBA" id="ARBA00023242"/>
    </source>
</evidence>
<evidence type="ECO:0000256" key="4">
    <source>
        <dbReference type="ARBA" id="ARBA00023163"/>
    </source>
</evidence>
<dbReference type="AlphaFoldDB" id="A0A5N6DKT2"/>
<dbReference type="PANTHER" id="PTHR47338:SF5">
    <property type="entry name" value="ZN(II)2CYS6 TRANSCRIPTION FACTOR (EUROFUNG)"/>
    <property type="match status" value="1"/>
</dbReference>
<dbReference type="GO" id="GO:0000981">
    <property type="term" value="F:DNA-binding transcription factor activity, RNA polymerase II-specific"/>
    <property type="evidence" value="ECO:0007669"/>
    <property type="project" value="InterPro"/>
</dbReference>
<proteinExistence type="predicted"/>
<dbReference type="InterPro" id="IPR050815">
    <property type="entry name" value="TF_fung"/>
</dbReference>
<accession>A0A5N6DKT2</accession>
<comment type="subcellular location">
    <subcellularLocation>
        <location evidence="1">Nucleus</location>
    </subcellularLocation>
</comment>
<name>A0A5N6DKT2_ASPPA</name>
<reference evidence="7 8" key="1">
    <citation type="submission" date="2019-04" db="EMBL/GenBank/DDBJ databases">
        <title>Fungal friends and foes A comparative genomics study of 23 Aspergillus species from section Flavi.</title>
        <authorList>
            <consortium name="DOE Joint Genome Institute"/>
            <person name="Kjaerbolling I."/>
            <person name="Vesth T.C."/>
            <person name="Frisvad J.C."/>
            <person name="Nybo J.L."/>
            <person name="Theobald S."/>
            <person name="Kildgaard S."/>
            <person name="Petersen T.I."/>
            <person name="Kuo A."/>
            <person name="Sato A."/>
            <person name="Lyhne E.K."/>
            <person name="Kogle M.E."/>
            <person name="Wiebenga A."/>
            <person name="Kun R.S."/>
            <person name="Lubbers R.J."/>
            <person name="Makela M.R."/>
            <person name="Barry K."/>
            <person name="Chovatia M."/>
            <person name="Clum A."/>
            <person name="Daum C."/>
            <person name="Haridas S."/>
            <person name="He G."/>
            <person name="LaButti K."/>
            <person name="Lipzen A."/>
            <person name="Mondo S."/>
            <person name="Pangilinan J."/>
            <person name="Riley R."/>
            <person name="Salamov A."/>
            <person name="Simmons B.A."/>
            <person name="Magnuson J.K."/>
            <person name="Henrissat B."/>
            <person name="Mortensen U.H."/>
            <person name="Larsen T.O."/>
            <person name="De vries R.P."/>
            <person name="Grigoriev I.V."/>
            <person name="Machida M."/>
            <person name="Baker S.E."/>
            <person name="Andersen M.R."/>
        </authorList>
    </citation>
    <scope>NUCLEOTIDE SEQUENCE [LARGE SCALE GENOMIC DNA]</scope>
    <source>
        <strain evidence="7 8">CBS 117618</strain>
    </source>
</reference>
<dbReference type="CDD" id="cd12148">
    <property type="entry name" value="fungal_TF_MHR"/>
    <property type="match status" value="1"/>
</dbReference>
<evidence type="ECO:0000256" key="6">
    <source>
        <dbReference type="SAM" id="MobiDB-lite"/>
    </source>
</evidence>
<dbReference type="OMA" id="VEHWIRI"/>
<evidence type="ECO:0008006" key="9">
    <source>
        <dbReference type="Google" id="ProtNLM"/>
    </source>
</evidence>
<keyword evidence="2" id="KW-0479">Metal-binding</keyword>
<protein>
    <recommendedName>
        <fullName evidence="9">Transcription factor domain-containing protein</fullName>
    </recommendedName>
</protein>
<dbReference type="GO" id="GO:0046872">
    <property type="term" value="F:metal ion binding"/>
    <property type="evidence" value="ECO:0007669"/>
    <property type="project" value="UniProtKB-KW"/>
</dbReference>
<keyword evidence="4" id="KW-0804">Transcription</keyword>
<evidence type="ECO:0000313" key="7">
    <source>
        <dbReference type="EMBL" id="KAB8205716.1"/>
    </source>
</evidence>
<evidence type="ECO:0000256" key="2">
    <source>
        <dbReference type="ARBA" id="ARBA00022723"/>
    </source>
</evidence>
<dbReference type="VEuPathDB" id="FungiDB:BDV34DRAFT_195083"/>
<gene>
    <name evidence="7" type="ORF">BDV34DRAFT_195083</name>
</gene>
<evidence type="ECO:0000256" key="3">
    <source>
        <dbReference type="ARBA" id="ARBA00023015"/>
    </source>
</evidence>
<keyword evidence="3" id="KW-0805">Transcription regulation</keyword>
<sequence>MPSSLEKGKESWTRPHLSPFLHAPAAPDLIPGPEVAMFLIETYFTHVITSSLLFNYKILVRDYRASLVPKHVLLGIFAIASLFHRETSPDQSIFALSPNLAGQGYLWAELSGQAVRAMAENPSISTIQACEMLSVYWYVKGEPTRAMMYAGLSRETSRVLEWVARSRDQSKENSIPPSIRQAQWIQECLTDYDVALSNVSETCAPGFDEHADSNCIVDGRHGPIASEYILENNDWMIWDYKNARSSAKYFVEGLTLWRETRHLVKRFRAGAVTSLATEVFGLDTKLRRFYSSIPAELKPPESLDESKKCEKAQRNGFCLQSIYYCCSLYLWSSMVPPLSNQRSNTTELPVGFADYGTVIVMQHVKMFVQSARAYLTVGAEFKKIPPFVGYCAYIAGSIQTHTFCFRNCPGDSLSWAQGMLCFLILEELKTHWPMLNSMYNNLKTCISRADNGLLLLPRTALLDLVSAQCDFGVEWPGPISCENVFVELDDAGCNPFLNKPYVDFLWDTHKSLATREDNDRSIHQTFGSHLAREDSVSQGGLETDGVVREVEPTRQAFTKDHLFNFDEILSGCSMDAISGESAELITDDPLDGQNLEMSSIERV</sequence>
<dbReference type="EMBL" id="ML734968">
    <property type="protein sequence ID" value="KAB8205716.1"/>
    <property type="molecule type" value="Genomic_DNA"/>
</dbReference>
<dbReference type="Proteomes" id="UP000326532">
    <property type="component" value="Unassembled WGS sequence"/>
</dbReference>
<evidence type="ECO:0000313" key="8">
    <source>
        <dbReference type="Proteomes" id="UP000326532"/>
    </source>
</evidence>
<keyword evidence="8" id="KW-1185">Reference proteome</keyword>
<evidence type="ECO:0000256" key="1">
    <source>
        <dbReference type="ARBA" id="ARBA00004123"/>
    </source>
</evidence>
<organism evidence="7 8">
    <name type="scientific">Aspergillus parasiticus</name>
    <dbReference type="NCBI Taxonomy" id="5067"/>
    <lineage>
        <taxon>Eukaryota</taxon>
        <taxon>Fungi</taxon>
        <taxon>Dikarya</taxon>
        <taxon>Ascomycota</taxon>
        <taxon>Pezizomycotina</taxon>
        <taxon>Eurotiomycetes</taxon>
        <taxon>Eurotiomycetidae</taxon>
        <taxon>Eurotiales</taxon>
        <taxon>Aspergillaceae</taxon>
        <taxon>Aspergillus</taxon>
        <taxon>Aspergillus subgen. Circumdati</taxon>
    </lineage>
</organism>
<feature type="region of interest" description="Disordered" evidence="6">
    <location>
        <begin position="583"/>
        <end position="603"/>
    </location>
</feature>
<dbReference type="PANTHER" id="PTHR47338">
    <property type="entry name" value="ZN(II)2CYS6 TRANSCRIPTION FACTOR (EUROFUNG)-RELATED"/>
    <property type="match status" value="1"/>
</dbReference>
<dbReference type="GO" id="GO:0005634">
    <property type="term" value="C:nucleus"/>
    <property type="evidence" value="ECO:0007669"/>
    <property type="project" value="UniProtKB-SubCell"/>
</dbReference>
<keyword evidence="5" id="KW-0539">Nucleus</keyword>